<dbReference type="InterPro" id="IPR021656">
    <property type="entry name" value="C2-C2_1"/>
</dbReference>
<dbReference type="Pfam" id="PF11618">
    <property type="entry name" value="C2-C2_1"/>
    <property type="match status" value="1"/>
</dbReference>
<feature type="coiled-coil region" evidence="6">
    <location>
        <begin position="196"/>
        <end position="237"/>
    </location>
</feature>
<dbReference type="OrthoDB" id="2133912at2759"/>
<keyword evidence="10" id="KW-1185">Reference proteome</keyword>
<evidence type="ECO:0000256" key="5">
    <source>
        <dbReference type="ARBA" id="ARBA00023273"/>
    </source>
</evidence>
<dbReference type="InterPro" id="IPR031139">
    <property type="entry name" value="RPGRIP1_fam"/>
</dbReference>
<accession>A0A8S4NFA2</accession>
<feature type="compositionally biased region" description="Basic and acidic residues" evidence="7">
    <location>
        <begin position="1124"/>
        <end position="1143"/>
    </location>
</feature>
<keyword evidence="5" id="KW-0966">Cell projection</keyword>
<feature type="coiled-coil region" evidence="6">
    <location>
        <begin position="405"/>
        <end position="446"/>
    </location>
</feature>
<keyword evidence="3 6" id="KW-0175">Coiled coil</keyword>
<evidence type="ECO:0000256" key="7">
    <source>
        <dbReference type="SAM" id="MobiDB-lite"/>
    </source>
</evidence>
<evidence type="ECO:0000313" key="10">
    <source>
        <dbReference type="Proteomes" id="UP000749559"/>
    </source>
</evidence>
<dbReference type="PANTHER" id="PTHR14240:SF1">
    <property type="entry name" value="PROTEIN FANTOM-RELATED"/>
    <property type="match status" value="1"/>
</dbReference>
<dbReference type="InterPro" id="IPR041091">
    <property type="entry name" value="RPGRIP1_C"/>
</dbReference>
<feature type="compositionally biased region" description="Pro residues" evidence="7">
    <location>
        <begin position="1054"/>
        <end position="1064"/>
    </location>
</feature>
<name>A0A8S4NFA2_OWEFU</name>
<keyword evidence="4" id="KW-0969">Cilium</keyword>
<dbReference type="EMBL" id="CAIIXF020000003">
    <property type="protein sequence ID" value="CAH1779674.1"/>
    <property type="molecule type" value="Genomic_DNA"/>
</dbReference>
<feature type="compositionally biased region" description="Polar residues" evidence="7">
    <location>
        <begin position="1011"/>
        <end position="1034"/>
    </location>
</feature>
<feature type="compositionally biased region" description="Basic and acidic residues" evidence="7">
    <location>
        <begin position="1152"/>
        <end position="1163"/>
    </location>
</feature>
<feature type="compositionally biased region" description="Polar residues" evidence="7">
    <location>
        <begin position="1098"/>
        <end position="1108"/>
    </location>
</feature>
<feature type="region of interest" description="Disordered" evidence="7">
    <location>
        <begin position="137"/>
        <end position="164"/>
    </location>
</feature>
<evidence type="ECO:0000259" key="8">
    <source>
        <dbReference type="PROSITE" id="PS50004"/>
    </source>
</evidence>
<feature type="region of interest" description="Disordered" evidence="7">
    <location>
        <begin position="955"/>
        <end position="1075"/>
    </location>
</feature>
<dbReference type="Pfam" id="PF00168">
    <property type="entry name" value="C2"/>
    <property type="match status" value="1"/>
</dbReference>
<comment type="similarity">
    <text evidence="2">Belongs to the RPGRIP1 family.</text>
</comment>
<comment type="caution">
    <text evidence="9">The sequence shown here is derived from an EMBL/GenBank/DDBJ whole genome shotgun (WGS) entry which is preliminary data.</text>
</comment>
<proteinExistence type="inferred from homology"/>
<dbReference type="GO" id="GO:0035869">
    <property type="term" value="C:ciliary transition zone"/>
    <property type="evidence" value="ECO:0007669"/>
    <property type="project" value="TreeGrafter"/>
</dbReference>
<dbReference type="GO" id="GO:1905515">
    <property type="term" value="P:non-motile cilium assembly"/>
    <property type="evidence" value="ECO:0007669"/>
    <property type="project" value="TreeGrafter"/>
</dbReference>
<dbReference type="InterPro" id="IPR000008">
    <property type="entry name" value="C2_dom"/>
</dbReference>
<sequence length="1604" mass="181071">MDDTDKYPVREPKMPRISGAQNVDDRDHAQQRAAQEARMIARWTREDLEDKYLRLYEENIIIKKHARKQEDKIKRMATKLLRLVSDKKKREGDQGGRKGRDIETEEMVEELQSKVRDLEKQNSMFKEKLMVTKAQLQTQGKRHTPYGHVPSRINTGIPKPPPDPRVAKNIRVMGPPRDTQRTVNSPGLPRYGHSLLEEAREENRHLEHVIDQLNDQLGVYEQDIEMLKEEVRMKESDFEEDLLKIKQQMTAGQRTNIQENIDIIRLQREIKEKSTKLTALQDKYTQLEHKLRNVTESHDQILEEMESLSQQLKDSQNKNLTLQNELKGGSASQRTILELEEQLVDLKKERDILTEANEKLVSSAFDLEREREWRQRENALKVQVAQLEATLKADVGEKGGILDRLTTEREDHEQLQNDFREVQVKYFQLKEEHDELSQKMQFFTRESAVDFQEIEEALVIVKQRKEKGTQDLDFLEKVDGVKQKDATKEILEIQAEYAETINELEKTRNMLIVQHRINKDYQTEVAAVTSKMEENRKEYETKLEEYAQLLDIRAARIKKLEAQMKDVAYGTKQYKIREMEESEVEEIDETLHLERGHNMFEIHISKVLLSKEALKFLGDDEPTTFCTWEFYEFEIQSTPVVKGARVDINFTSQYEVKVDDIFLHYLQKDGATLELHQSYGTDYRTVGACQLKFTDIFDKPSGRIHGNVTVLGVSHGEGNGLNLGTVEYWVRLRVPMDQALRLYKERTKALGYLATNLRTTEQALEALDETAAQRPSDNVNQLQIKVIRCAGIKARRKDVQPSPYCVYKFFDFPDHDTTIIQSSNEPQFNDHKSFPVAMTADLDRYLKSHPLQIYVFDDTDPEEVEYLGRTDVPLLALAHDKAIQGTFELKQKSGAINGTIEVYLQWQYTYIPPKVGTKTPAQILATTPAEKPGQPIFLPGEDEIAQSPAVSGSVTFAMTPGEIPPSGPKAMSTPIPIDKEIRPSTAQNRPQPTPSKSSYKPDVVQMKPQVVQGQKKQRSPPQEDQGSAASASDSNQDEPESTGIAGTPLKEPHPPTPQKPPRPLPKARTLKREDGSKIAAAAVGVAAVAGGVAMANAETPTITITDSSVGEMIEDDDDGGTENNKTEESSSDQEVKKAKEVMRKALLKKQNAKSDKESKKTTKEEEEDEGDLAKTSLSLTEASDTTFTVSSVSELDDTQGDGNDTLDDGDDTLETTDPGMRINPKKSKQESKSLEADSDKTPPAEEKSKGKKEKKSLFGRSPSPSKKEAKEKGSGKKKEGKDEKNKKRENEADDVSQEGSQDSSHSDKKKKGKFTFKGLFSKNKGKEDSKKDKKDKKKSKEAAQPPEEEDEEDSDDDIVVATGAMATGQSDTMFGDQGDDDDEDSSLGDEVDLPQDSLADTYGETLERESDSEGVVVSPAPPRPVSQAGNPNVVIITISSVSLDEDSPVMSDPSVQMLFVEYRFLQYPPEELETVSLPKPKPNREASYNFRKVFHVDYEENFEVRQYLASMLLPDDPNEGKVRFTVVSEPPENEEEDSNADCQDIGVAYVSFLDDILKPGHDIVDQDVPLYDAEGDDVIGSLRLTVECYAALAAIQQEMDEAQQ</sequence>
<dbReference type="PANTHER" id="PTHR14240">
    <property type="entry name" value="RETINITIS PIGMENTOSA GTPASE REGULATOR-INTERACTING PROTEIN"/>
    <property type="match status" value="1"/>
</dbReference>
<protein>
    <recommendedName>
        <fullName evidence="8">C2 domain-containing protein</fullName>
    </recommendedName>
</protein>
<feature type="coiled-coil region" evidence="6">
    <location>
        <begin position="263"/>
        <end position="359"/>
    </location>
</feature>
<feature type="compositionally biased region" description="Basic and acidic residues" evidence="7">
    <location>
        <begin position="1227"/>
        <end position="1248"/>
    </location>
</feature>
<dbReference type="CDD" id="cd00030">
    <property type="entry name" value="C2"/>
    <property type="match status" value="1"/>
</dbReference>
<feature type="region of interest" description="Disordered" evidence="7">
    <location>
        <begin position="1"/>
        <end position="33"/>
    </location>
</feature>
<evidence type="ECO:0000256" key="6">
    <source>
        <dbReference type="SAM" id="Coils"/>
    </source>
</evidence>
<dbReference type="Gene3D" id="2.60.40.150">
    <property type="entry name" value="C2 domain"/>
    <property type="match status" value="3"/>
</dbReference>
<feature type="domain" description="C2" evidence="8">
    <location>
        <begin position="763"/>
        <end position="887"/>
    </location>
</feature>
<feature type="compositionally biased region" description="Polar residues" evidence="7">
    <location>
        <begin position="984"/>
        <end position="998"/>
    </location>
</feature>
<feature type="coiled-coil region" evidence="6">
    <location>
        <begin position="483"/>
        <end position="563"/>
    </location>
</feature>
<organism evidence="9 10">
    <name type="scientific">Owenia fusiformis</name>
    <name type="common">Polychaete worm</name>
    <dbReference type="NCBI Taxonomy" id="6347"/>
    <lineage>
        <taxon>Eukaryota</taxon>
        <taxon>Metazoa</taxon>
        <taxon>Spiralia</taxon>
        <taxon>Lophotrochozoa</taxon>
        <taxon>Annelida</taxon>
        <taxon>Polychaeta</taxon>
        <taxon>Sedentaria</taxon>
        <taxon>Canalipalpata</taxon>
        <taxon>Sabellida</taxon>
        <taxon>Oweniida</taxon>
        <taxon>Oweniidae</taxon>
        <taxon>Owenia</taxon>
    </lineage>
</organism>
<feature type="compositionally biased region" description="Basic and acidic residues" evidence="7">
    <location>
        <begin position="1265"/>
        <end position="1290"/>
    </location>
</feature>
<feature type="compositionally biased region" description="Acidic residues" evidence="7">
    <location>
        <begin position="1194"/>
        <end position="1214"/>
    </location>
</feature>
<dbReference type="FunFam" id="2.60.40.150:FF:000073">
    <property type="entry name" value="protein fantom isoform X1"/>
    <property type="match status" value="1"/>
</dbReference>
<dbReference type="PROSITE" id="PS50004">
    <property type="entry name" value="C2"/>
    <property type="match status" value="1"/>
</dbReference>
<gene>
    <name evidence="9" type="ORF">OFUS_LOCUS6458</name>
</gene>
<reference evidence="9" key="1">
    <citation type="submission" date="2022-03" db="EMBL/GenBank/DDBJ databases">
        <authorList>
            <person name="Martin C."/>
        </authorList>
    </citation>
    <scope>NUCLEOTIDE SEQUENCE</scope>
</reference>
<feature type="compositionally biased region" description="Basic and acidic residues" evidence="7">
    <location>
        <begin position="1"/>
        <end position="14"/>
    </location>
</feature>
<dbReference type="SMART" id="SM00239">
    <property type="entry name" value="C2"/>
    <property type="match status" value="1"/>
</dbReference>
<comment type="subcellular location">
    <subcellularLocation>
        <location evidence="1">Cell projection</location>
        <location evidence="1">Cilium</location>
    </subcellularLocation>
</comment>
<dbReference type="SUPFAM" id="SSF49562">
    <property type="entry name" value="C2 domain (Calcium/lipid-binding domain, CaLB)"/>
    <property type="match status" value="2"/>
</dbReference>
<evidence type="ECO:0000256" key="3">
    <source>
        <dbReference type="ARBA" id="ARBA00023054"/>
    </source>
</evidence>
<feature type="compositionally biased region" description="Polar residues" evidence="7">
    <location>
        <begin position="1175"/>
        <end position="1193"/>
    </location>
</feature>
<dbReference type="Pfam" id="PF18111">
    <property type="entry name" value="RPGR1_C"/>
    <property type="match status" value="1"/>
</dbReference>
<dbReference type="Proteomes" id="UP000749559">
    <property type="component" value="Unassembled WGS sequence"/>
</dbReference>
<evidence type="ECO:0000313" key="9">
    <source>
        <dbReference type="EMBL" id="CAH1779674.1"/>
    </source>
</evidence>
<dbReference type="GO" id="GO:0005856">
    <property type="term" value="C:cytoskeleton"/>
    <property type="evidence" value="ECO:0007669"/>
    <property type="project" value="UniProtKB-ARBA"/>
</dbReference>
<dbReference type="InterPro" id="IPR035892">
    <property type="entry name" value="C2_domain_sf"/>
</dbReference>
<feature type="coiled-coil region" evidence="6">
    <location>
        <begin position="101"/>
        <end position="128"/>
    </location>
</feature>
<feature type="region of interest" description="Disordered" evidence="7">
    <location>
        <begin position="1092"/>
        <end position="1425"/>
    </location>
</feature>
<feature type="compositionally biased region" description="Acidic residues" evidence="7">
    <location>
        <begin position="1377"/>
        <end position="1393"/>
    </location>
</feature>
<feature type="compositionally biased region" description="Acidic residues" evidence="7">
    <location>
        <begin position="1346"/>
        <end position="1358"/>
    </location>
</feature>
<evidence type="ECO:0000256" key="2">
    <source>
        <dbReference type="ARBA" id="ARBA00006042"/>
    </source>
</evidence>
<evidence type="ECO:0000256" key="1">
    <source>
        <dbReference type="ARBA" id="ARBA00004138"/>
    </source>
</evidence>
<evidence type="ECO:0000256" key="4">
    <source>
        <dbReference type="ARBA" id="ARBA00023069"/>
    </source>
</evidence>